<dbReference type="EMBL" id="OY660867">
    <property type="protein sequence ID" value="CAJ1054451.1"/>
    <property type="molecule type" value="Genomic_DNA"/>
</dbReference>
<accession>A0AAV1F129</accession>
<feature type="zinc finger region" description="C3H1-type" evidence="11">
    <location>
        <begin position="183"/>
        <end position="205"/>
    </location>
</feature>
<feature type="zinc finger region" description="C3H1-type" evidence="11">
    <location>
        <begin position="97"/>
        <end position="122"/>
    </location>
</feature>
<keyword evidence="3" id="KW-0963">Cytoplasm</keyword>
<dbReference type="InterPro" id="IPR057602">
    <property type="entry name" value="Zfn-CCCH_PARP12"/>
</dbReference>
<dbReference type="GO" id="GO:0005634">
    <property type="term" value="C:nucleus"/>
    <property type="evidence" value="ECO:0007669"/>
    <property type="project" value="UniProtKB-SubCell"/>
</dbReference>
<dbReference type="PANTHER" id="PTHR45740:SF13">
    <property type="entry name" value="POLY (ADP-RIBOSE) POLYMERASE FAMILY, MEMBER 12B"/>
    <property type="match status" value="1"/>
</dbReference>
<feature type="domain" description="C3H1-type" evidence="12">
    <location>
        <begin position="183"/>
        <end position="205"/>
    </location>
</feature>
<dbReference type="PROSITE" id="PS50918">
    <property type="entry name" value="WWE"/>
    <property type="match status" value="1"/>
</dbReference>
<feature type="domain" description="C3H1-type" evidence="12">
    <location>
        <begin position="97"/>
        <end position="122"/>
    </location>
</feature>
<reference evidence="14" key="1">
    <citation type="submission" date="2023-08" db="EMBL/GenBank/DDBJ databases">
        <authorList>
            <person name="Alioto T."/>
            <person name="Alioto T."/>
            <person name="Gomez Garrido J."/>
        </authorList>
    </citation>
    <scope>NUCLEOTIDE SEQUENCE</scope>
</reference>
<evidence type="ECO:0000313" key="15">
    <source>
        <dbReference type="Proteomes" id="UP001178508"/>
    </source>
</evidence>
<evidence type="ECO:0000256" key="5">
    <source>
        <dbReference type="ARBA" id="ARBA00022723"/>
    </source>
</evidence>
<evidence type="ECO:0000256" key="9">
    <source>
        <dbReference type="ARBA" id="ARBA00023242"/>
    </source>
</evidence>
<evidence type="ECO:0000256" key="1">
    <source>
        <dbReference type="ARBA" id="ARBA00004123"/>
    </source>
</evidence>
<dbReference type="InterPro" id="IPR000571">
    <property type="entry name" value="Znf_CCCH"/>
</dbReference>
<evidence type="ECO:0000313" key="14">
    <source>
        <dbReference type="EMBL" id="CAJ1054451.1"/>
    </source>
</evidence>
<dbReference type="Proteomes" id="UP001178508">
    <property type="component" value="Chromosome 4"/>
</dbReference>
<feature type="domain" description="C3H1-type" evidence="12">
    <location>
        <begin position="248"/>
        <end position="275"/>
    </location>
</feature>
<keyword evidence="15" id="KW-1185">Reference proteome</keyword>
<dbReference type="Pfam" id="PF23466">
    <property type="entry name" value="WWE_4"/>
    <property type="match status" value="1"/>
</dbReference>
<evidence type="ECO:0000256" key="3">
    <source>
        <dbReference type="ARBA" id="ARBA00022490"/>
    </source>
</evidence>
<dbReference type="GO" id="GO:0003950">
    <property type="term" value="F:NAD+ poly-ADP-ribosyltransferase activity"/>
    <property type="evidence" value="ECO:0007669"/>
    <property type="project" value="TreeGrafter"/>
</dbReference>
<dbReference type="PANTHER" id="PTHR45740">
    <property type="entry name" value="POLY [ADP-RIBOSE] POLYMERASE"/>
    <property type="match status" value="1"/>
</dbReference>
<dbReference type="AlphaFoldDB" id="A0AAV1F129"/>
<dbReference type="Gene3D" id="3.30.1370.210">
    <property type="match status" value="1"/>
</dbReference>
<name>A0AAV1F129_XYRNO</name>
<feature type="domain" description="WWE" evidence="13">
    <location>
        <begin position="334"/>
        <end position="421"/>
    </location>
</feature>
<evidence type="ECO:0000256" key="2">
    <source>
        <dbReference type="ARBA" id="ARBA00004496"/>
    </source>
</evidence>
<dbReference type="GO" id="GO:1990404">
    <property type="term" value="F:NAD+-protein mono-ADP-ribosyltransferase activity"/>
    <property type="evidence" value="ECO:0007669"/>
    <property type="project" value="TreeGrafter"/>
</dbReference>
<protein>
    <submittedName>
        <fullName evidence="14">Protein mono-ADP-ribosyltransferase PARP12b</fullName>
    </submittedName>
</protein>
<keyword evidence="9" id="KW-0539">Nucleus</keyword>
<dbReference type="GO" id="GO:0008270">
    <property type="term" value="F:zinc ion binding"/>
    <property type="evidence" value="ECO:0007669"/>
    <property type="project" value="UniProtKB-KW"/>
</dbReference>
<dbReference type="InterPro" id="IPR051712">
    <property type="entry name" value="ARTD-AVP"/>
</dbReference>
<evidence type="ECO:0000256" key="8">
    <source>
        <dbReference type="ARBA" id="ARBA00022833"/>
    </source>
</evidence>
<evidence type="ECO:0000259" key="13">
    <source>
        <dbReference type="PROSITE" id="PS50918"/>
    </source>
</evidence>
<sequence>MFDREVLEATRALCTAGGSLASGELQQKLQQRFDISEEEFIFIVNGCSRFLLVRGPSAVGGEFVGDCTVVARTSLRLCSAYSRGKCAEDGACQHLHLCRFFIYGNCRFGKGRKPCKFCHDFRSEHNYRLLRECTLHELDDEQLILLLLQNDNTLLPEVCSHYNKGSPPFGDCTFKESCTKVHLCLHFVQGTCAFGLKCKRQHAFSQHGSRMLEERGLSRDVIQELPFIYRNIFLLTSACTEKIPEDFEQSDEICLHFIRNSCRFNNECRRVHFHLPYKWELFDGVSWTDLPDMEDIERDYCDPFNTHSLSHKPINFLSMRRGSRQVRRLSTVSSVTRPPHYVLTTDWLWYYKGEQGNWIEYGQMDEKQRTMSVTSQSLENLFLSDRTAEVQVMKGHREYILSFKDMYQRNPKHNTKRRVRRRPRFVSVVEVQQSYAKDGSPMRTSPVQVCY</sequence>
<gene>
    <name evidence="14" type="ORF">XNOV1_A036665</name>
</gene>
<keyword evidence="7 11" id="KW-0863">Zinc-finger</keyword>
<dbReference type="PROSITE" id="PS50103">
    <property type="entry name" value="ZF_C3H1"/>
    <property type="match status" value="3"/>
</dbReference>
<evidence type="ECO:0000256" key="6">
    <source>
        <dbReference type="ARBA" id="ARBA00022737"/>
    </source>
</evidence>
<evidence type="ECO:0000259" key="12">
    <source>
        <dbReference type="PROSITE" id="PS50103"/>
    </source>
</evidence>
<dbReference type="SUPFAM" id="SSF117839">
    <property type="entry name" value="WWE domain"/>
    <property type="match status" value="1"/>
</dbReference>
<dbReference type="InterPro" id="IPR037197">
    <property type="entry name" value="WWE_dom_sf"/>
</dbReference>
<dbReference type="Gene3D" id="3.30.720.50">
    <property type="match status" value="1"/>
</dbReference>
<dbReference type="InterPro" id="IPR004170">
    <property type="entry name" value="WWE_dom"/>
</dbReference>
<feature type="zinc finger region" description="C3H1-type" evidence="11">
    <location>
        <begin position="248"/>
        <end position="275"/>
    </location>
</feature>
<dbReference type="Pfam" id="PF02825">
    <property type="entry name" value="WWE"/>
    <property type="match status" value="1"/>
</dbReference>
<comment type="subcellular location">
    <subcellularLocation>
        <location evidence="2">Cytoplasm</location>
    </subcellularLocation>
    <subcellularLocation>
        <location evidence="1">Nucleus</location>
    </subcellularLocation>
</comment>
<dbReference type="InterPro" id="IPR056226">
    <property type="entry name" value="WH_PARP12"/>
</dbReference>
<organism evidence="14 15">
    <name type="scientific">Xyrichtys novacula</name>
    <name type="common">Pearly razorfish</name>
    <name type="synonym">Hemipteronotus novacula</name>
    <dbReference type="NCBI Taxonomy" id="13765"/>
    <lineage>
        <taxon>Eukaryota</taxon>
        <taxon>Metazoa</taxon>
        <taxon>Chordata</taxon>
        <taxon>Craniata</taxon>
        <taxon>Vertebrata</taxon>
        <taxon>Euteleostomi</taxon>
        <taxon>Actinopterygii</taxon>
        <taxon>Neopterygii</taxon>
        <taxon>Teleostei</taxon>
        <taxon>Neoteleostei</taxon>
        <taxon>Acanthomorphata</taxon>
        <taxon>Eupercaria</taxon>
        <taxon>Labriformes</taxon>
        <taxon>Labridae</taxon>
        <taxon>Xyrichtys</taxon>
    </lineage>
</organism>
<keyword evidence="8 11" id="KW-0862">Zinc</keyword>
<dbReference type="Pfam" id="PF25261">
    <property type="entry name" value="zf-CCCH_PARP12"/>
    <property type="match status" value="1"/>
</dbReference>
<dbReference type="GO" id="GO:0005737">
    <property type="term" value="C:cytoplasm"/>
    <property type="evidence" value="ECO:0007669"/>
    <property type="project" value="UniProtKB-SubCell"/>
</dbReference>
<evidence type="ECO:0000256" key="10">
    <source>
        <dbReference type="ARBA" id="ARBA00024347"/>
    </source>
</evidence>
<proteinExistence type="inferred from homology"/>
<evidence type="ECO:0000256" key="4">
    <source>
        <dbReference type="ARBA" id="ARBA00022553"/>
    </source>
</evidence>
<keyword evidence="6" id="KW-0677">Repeat</keyword>
<keyword evidence="4" id="KW-0597">Phosphoprotein</keyword>
<dbReference type="Pfam" id="PF24356">
    <property type="entry name" value="WHD_PARP12"/>
    <property type="match status" value="1"/>
</dbReference>
<keyword evidence="5 11" id="KW-0479">Metal-binding</keyword>
<evidence type="ECO:0000256" key="7">
    <source>
        <dbReference type="ARBA" id="ARBA00022771"/>
    </source>
</evidence>
<comment type="similarity">
    <text evidence="10">Belongs to the ARTD/PARP family.</text>
</comment>
<evidence type="ECO:0000256" key="11">
    <source>
        <dbReference type="PROSITE-ProRule" id="PRU00723"/>
    </source>
</evidence>